<dbReference type="AlphaFoldDB" id="A0AA87K3B0"/>
<dbReference type="Pfam" id="PF00005">
    <property type="entry name" value="ABC_tran"/>
    <property type="match status" value="1"/>
</dbReference>
<dbReference type="InterPro" id="IPR003439">
    <property type="entry name" value="ABC_transporter-like_ATP-bd"/>
</dbReference>
<organism evidence="4 5">
    <name type="scientific">Streptococcus suis R61</name>
    <dbReference type="NCBI Taxonomy" id="996306"/>
    <lineage>
        <taxon>Bacteria</taxon>
        <taxon>Bacillati</taxon>
        <taxon>Bacillota</taxon>
        <taxon>Bacilli</taxon>
        <taxon>Lactobacillales</taxon>
        <taxon>Streptococcaceae</taxon>
        <taxon>Streptococcus</taxon>
    </lineage>
</organism>
<gene>
    <name evidence="4" type="ORF">SSUR61_1607</name>
</gene>
<dbReference type="SUPFAM" id="SSF52540">
    <property type="entry name" value="P-loop containing nucleoside triphosphate hydrolases"/>
    <property type="match status" value="1"/>
</dbReference>
<dbReference type="NCBIfam" id="TIGR03608">
    <property type="entry name" value="L_ocin_972_ABC"/>
    <property type="match status" value="1"/>
</dbReference>
<dbReference type="InterPro" id="IPR027417">
    <property type="entry name" value="P-loop_NTPase"/>
</dbReference>
<dbReference type="GO" id="GO:0005524">
    <property type="term" value="F:ATP binding"/>
    <property type="evidence" value="ECO:0007669"/>
    <property type="project" value="UniProtKB-KW"/>
</dbReference>
<dbReference type="InterPro" id="IPR003593">
    <property type="entry name" value="AAA+_ATPase"/>
</dbReference>
<accession>A0AA87K3B0</accession>
<feature type="domain" description="ABC transporter" evidence="3">
    <location>
        <begin position="2"/>
        <end position="210"/>
    </location>
</feature>
<keyword evidence="1" id="KW-0547">Nucleotide-binding</keyword>
<comment type="caution">
    <text evidence="4">The sequence shown here is derived from an EMBL/GenBank/DDBJ whole genome shotgun (WGS) entry which is preliminary data.</text>
</comment>
<dbReference type="RefSeq" id="WP_002941927.1">
    <property type="nucleotide sequence ID" value="NZ_AEYY01000041.1"/>
</dbReference>
<evidence type="ECO:0000256" key="1">
    <source>
        <dbReference type="ARBA" id="ARBA00022741"/>
    </source>
</evidence>
<dbReference type="SMART" id="SM00382">
    <property type="entry name" value="AAA"/>
    <property type="match status" value="1"/>
</dbReference>
<evidence type="ECO:0000313" key="5">
    <source>
        <dbReference type="Proteomes" id="UP000004014"/>
    </source>
</evidence>
<dbReference type="Proteomes" id="UP000004014">
    <property type="component" value="Unassembled WGS sequence"/>
</dbReference>
<proteinExistence type="predicted"/>
<reference evidence="4 5" key="1">
    <citation type="submission" date="2011-03" db="EMBL/GenBank/DDBJ databases">
        <title>Deep-sequencing identification of multiple resistance mechanism for the high antibiotic-resistance strain Streptococcus suis R61.</title>
        <authorList>
            <person name="Hu P."/>
            <person name="Yang M."/>
            <person name="Jin M."/>
            <person name="Xiao J."/>
        </authorList>
    </citation>
    <scope>NUCLEOTIDE SEQUENCE [LARGE SCALE GENOMIC DNA]</scope>
    <source>
        <strain evidence="4 5">R61</strain>
    </source>
</reference>
<sequence length="213" mass="23858">MIEIQGLKKSFEQRVIFSDLNMKLEKGKIYALIGKSGSGKTTLLNMLAKLEAPDGGRIMYQGQDLSTLSSQVFFRQEMGYLFQHFGLLENQSIRENLDLGFVGQKLSKVERLQRQLVAMEQVNLGYLDMNKPVYTLSGGEAQRVALAKLILKNPPLILADEPTAALDPKNSEEVMQLLTELKNDKRVIVIATHNPAIWEKADVVIDMKEIGHG</sequence>
<protein>
    <submittedName>
        <fullName evidence="4">ABC transporter, ATP-binding protein</fullName>
    </submittedName>
</protein>
<dbReference type="PANTHER" id="PTHR42798:SF4">
    <property type="entry name" value="ABC TRANSPORTER DOMAIN-CONTAINING PROTEIN"/>
    <property type="match status" value="1"/>
</dbReference>
<evidence type="ECO:0000259" key="3">
    <source>
        <dbReference type="PROSITE" id="PS50893"/>
    </source>
</evidence>
<evidence type="ECO:0000313" key="4">
    <source>
        <dbReference type="EMBL" id="EHC02192.1"/>
    </source>
</evidence>
<dbReference type="PROSITE" id="PS50893">
    <property type="entry name" value="ABC_TRANSPORTER_2"/>
    <property type="match status" value="1"/>
</dbReference>
<evidence type="ECO:0000256" key="2">
    <source>
        <dbReference type="ARBA" id="ARBA00022840"/>
    </source>
</evidence>
<dbReference type="InterPro" id="IPR019895">
    <property type="entry name" value="L_ocin_972_ABC"/>
</dbReference>
<dbReference type="Gene3D" id="3.40.50.300">
    <property type="entry name" value="P-loop containing nucleotide triphosphate hydrolases"/>
    <property type="match status" value="1"/>
</dbReference>
<dbReference type="GO" id="GO:0016887">
    <property type="term" value="F:ATP hydrolysis activity"/>
    <property type="evidence" value="ECO:0007669"/>
    <property type="project" value="InterPro"/>
</dbReference>
<dbReference type="PANTHER" id="PTHR42798">
    <property type="entry name" value="LIPOPROTEIN-RELEASING SYSTEM ATP-BINDING PROTEIN LOLD"/>
    <property type="match status" value="1"/>
</dbReference>
<dbReference type="EMBL" id="AEYY01000041">
    <property type="protein sequence ID" value="EHC02192.1"/>
    <property type="molecule type" value="Genomic_DNA"/>
</dbReference>
<dbReference type="InterPro" id="IPR017871">
    <property type="entry name" value="ABC_transporter-like_CS"/>
</dbReference>
<name>A0AA87K3B0_STRSU</name>
<dbReference type="PROSITE" id="PS00211">
    <property type="entry name" value="ABC_TRANSPORTER_1"/>
    <property type="match status" value="1"/>
</dbReference>
<keyword evidence="2 4" id="KW-0067">ATP-binding</keyword>